<accession>A0ACC2B8B6</accession>
<comment type="caution">
    <text evidence="1">The sequence shown here is derived from an EMBL/GenBank/DDBJ whole genome shotgun (WGS) entry which is preliminary data.</text>
</comment>
<evidence type="ECO:0000313" key="1">
    <source>
        <dbReference type="EMBL" id="KAJ7526011.1"/>
    </source>
</evidence>
<protein>
    <submittedName>
        <fullName evidence="1">Uncharacterized protein</fullName>
    </submittedName>
</protein>
<dbReference type="Proteomes" id="UP001162992">
    <property type="component" value="Chromosome 17"/>
</dbReference>
<evidence type="ECO:0000313" key="2">
    <source>
        <dbReference type="Proteomes" id="UP001162992"/>
    </source>
</evidence>
<dbReference type="EMBL" id="CM055108">
    <property type="protein sequence ID" value="KAJ7526011.1"/>
    <property type="molecule type" value="Genomic_DNA"/>
</dbReference>
<gene>
    <name evidence="1" type="ORF">O6H91_17G077600</name>
</gene>
<name>A0ACC2B8B6_DIPCM</name>
<reference evidence="2" key="1">
    <citation type="journal article" date="2024" name="Proc. Natl. Acad. Sci. U.S.A.">
        <title>Extraordinary preservation of gene collinearity over three hundred million years revealed in homosporous lycophytes.</title>
        <authorList>
            <person name="Li C."/>
            <person name="Wickell D."/>
            <person name="Kuo L.Y."/>
            <person name="Chen X."/>
            <person name="Nie B."/>
            <person name="Liao X."/>
            <person name="Peng D."/>
            <person name="Ji J."/>
            <person name="Jenkins J."/>
            <person name="Williams M."/>
            <person name="Shu S."/>
            <person name="Plott C."/>
            <person name="Barry K."/>
            <person name="Rajasekar S."/>
            <person name="Grimwood J."/>
            <person name="Han X."/>
            <person name="Sun S."/>
            <person name="Hou Z."/>
            <person name="He W."/>
            <person name="Dai G."/>
            <person name="Sun C."/>
            <person name="Schmutz J."/>
            <person name="Leebens-Mack J.H."/>
            <person name="Li F.W."/>
            <person name="Wang L."/>
        </authorList>
    </citation>
    <scope>NUCLEOTIDE SEQUENCE [LARGE SCALE GENOMIC DNA]</scope>
    <source>
        <strain evidence="2">cv. PW_Plant_1</strain>
    </source>
</reference>
<keyword evidence="2" id="KW-1185">Reference proteome</keyword>
<sequence length="848" mass="95731">MTAGRALARRLQSAVKQPTSSLTRVKVAAAAAASGTPTIGGASQVSEKFSDHDDDSGSSRIIVHGHSKSQTQRMVVSTLHAIFPVYCGNSAFQSFPAVSIGSQHGRRLSYLRGVRYESTAVEKTTNETTAERFEYQAEVSRLLDLIVHSLYSNKEVFLRELVSNASDALDKLRFLSVTDPNLMAANPNLDIRIMADPVRGTITILDSGVGMTRDELIESLGTIAQSGTAKFLKAIKDSKDGNAADNNLIGQFGVGFYSAFLVAEKVTVATKSAKHDKQYVWEGEADTSSYVVREETDPEKLLPRGTSVTLHLKDDTKHEYTDVVRIQNLVKNYSQFISFPIYTWQEKTTTKEVEETGAEGDAESLKKKSVTEKCWDWELANETKPLWMRNPKEVLKEEYDTFYKNTFKEYLEPLAHSHFSTEGEIEFKSLLYIPGMAPIGSDEMMGLKTKNIRLYVKRVFISDEFDGELLPRYLGFIKGVVDSNDLPLNVSREILQESRVVRMMKKRLVRKTFDMIDEIAKRENPEDYKKFWKSFGRHIKLGCVDDSSNHKRILPLLRFYSSKHEDEMTSLSEYIKNMKEGQKNIFYLASNSLRSAKSAPFLEALVRRDYEVLFLIEPIDEIAIQNLKSFNDKKFVDVSKEDLDLGEKDEKTQVEEEYSSLCDWMKQRLGDKVEKVQISKRMSSSPCMLVAGKHGWSPNMERLMKAQTLGDESILSYARGCRIMEINPNHPIIQHLHKSSRETPRSAQTIRTLELLHETALLACGFTPENPAEFGARVYEVMGLTLDRKQNSSSDAASDETIPDEPDATVDTAEIVESDEADAEIIESETVNNNSQKENESWRSQVKV</sequence>
<proteinExistence type="predicted"/>
<organism evidence="1 2">
    <name type="scientific">Diphasiastrum complanatum</name>
    <name type="common">Issler's clubmoss</name>
    <name type="synonym">Lycopodium complanatum</name>
    <dbReference type="NCBI Taxonomy" id="34168"/>
    <lineage>
        <taxon>Eukaryota</taxon>
        <taxon>Viridiplantae</taxon>
        <taxon>Streptophyta</taxon>
        <taxon>Embryophyta</taxon>
        <taxon>Tracheophyta</taxon>
        <taxon>Lycopodiopsida</taxon>
        <taxon>Lycopodiales</taxon>
        <taxon>Lycopodiaceae</taxon>
        <taxon>Lycopodioideae</taxon>
        <taxon>Diphasiastrum</taxon>
    </lineage>
</organism>